<reference evidence="2" key="1">
    <citation type="submission" date="2020-10" db="EMBL/GenBank/DDBJ databases">
        <authorList>
            <person name="Castelo-Branco R."/>
            <person name="Eusebio N."/>
            <person name="Adriana R."/>
            <person name="Vieira A."/>
            <person name="Brugerolle De Fraissinette N."/>
            <person name="Rezende De Castro R."/>
            <person name="Schneider M.P."/>
            <person name="Vasconcelos V."/>
            <person name="Leao P.N."/>
        </authorList>
    </citation>
    <scope>NUCLEOTIDE SEQUENCE</scope>
    <source>
        <strain evidence="2">LEGE 11467</strain>
    </source>
</reference>
<dbReference type="Pfam" id="PF12770">
    <property type="entry name" value="CHAT"/>
    <property type="match status" value="1"/>
</dbReference>
<keyword evidence="3" id="KW-1185">Reference proteome</keyword>
<protein>
    <submittedName>
        <fullName evidence="2">CHAT domain-containing protein</fullName>
    </submittedName>
</protein>
<evidence type="ECO:0000259" key="1">
    <source>
        <dbReference type="Pfam" id="PF12770"/>
    </source>
</evidence>
<sequence>MAGETRAEALRRAQLSFLHGDRGRDAPLYWAPYVLVGDWR</sequence>
<organism evidence="2 3">
    <name type="scientific">Zarconia navalis LEGE 11467</name>
    <dbReference type="NCBI Taxonomy" id="1828826"/>
    <lineage>
        <taxon>Bacteria</taxon>
        <taxon>Bacillati</taxon>
        <taxon>Cyanobacteriota</taxon>
        <taxon>Cyanophyceae</taxon>
        <taxon>Oscillatoriophycideae</taxon>
        <taxon>Oscillatoriales</taxon>
        <taxon>Oscillatoriales incertae sedis</taxon>
        <taxon>Zarconia</taxon>
        <taxon>Zarconia navalis</taxon>
    </lineage>
</organism>
<dbReference type="EMBL" id="JADEXN010000122">
    <property type="protein sequence ID" value="MBE9040826.1"/>
    <property type="molecule type" value="Genomic_DNA"/>
</dbReference>
<accession>A0A928Z9J3</accession>
<proteinExistence type="predicted"/>
<name>A0A928Z9J3_9CYAN</name>
<dbReference type="InterPro" id="IPR024983">
    <property type="entry name" value="CHAT_dom"/>
</dbReference>
<comment type="caution">
    <text evidence="2">The sequence shown here is derived from an EMBL/GenBank/DDBJ whole genome shotgun (WGS) entry which is preliminary data.</text>
</comment>
<dbReference type="AlphaFoldDB" id="A0A928Z9J3"/>
<evidence type="ECO:0000313" key="3">
    <source>
        <dbReference type="Proteomes" id="UP000621799"/>
    </source>
</evidence>
<dbReference type="Proteomes" id="UP000621799">
    <property type="component" value="Unassembled WGS sequence"/>
</dbReference>
<gene>
    <name evidence="2" type="ORF">IQ235_08545</name>
</gene>
<evidence type="ECO:0000313" key="2">
    <source>
        <dbReference type="EMBL" id="MBE9040826.1"/>
    </source>
</evidence>
<feature type="domain" description="CHAT" evidence="1">
    <location>
        <begin position="2"/>
        <end position="38"/>
    </location>
</feature>